<dbReference type="AlphaFoldDB" id="A0A830HAW0"/>
<dbReference type="InterPro" id="IPR006076">
    <property type="entry name" value="FAD-dep_OxRdtase"/>
</dbReference>
<evidence type="ECO:0000313" key="8">
    <source>
        <dbReference type="Proteomes" id="UP000660262"/>
    </source>
</evidence>
<evidence type="ECO:0000256" key="3">
    <source>
        <dbReference type="ARBA" id="ARBA00022630"/>
    </source>
</evidence>
<feature type="domain" description="FAD dependent oxidoreductase" evidence="6">
    <location>
        <begin position="357"/>
        <end position="444"/>
    </location>
</feature>
<protein>
    <recommendedName>
        <fullName evidence="6">FAD dependent oxidoreductase domain-containing protein</fullName>
    </recommendedName>
</protein>
<dbReference type="Pfam" id="PF01266">
    <property type="entry name" value="DAO"/>
    <property type="match status" value="2"/>
</dbReference>
<evidence type="ECO:0000313" key="7">
    <source>
        <dbReference type="EMBL" id="GHP03868.1"/>
    </source>
</evidence>
<dbReference type="OrthoDB" id="424974at2759"/>
<dbReference type="InterPro" id="IPR036188">
    <property type="entry name" value="FAD/NAD-bd_sf"/>
</dbReference>
<evidence type="ECO:0000259" key="6">
    <source>
        <dbReference type="Pfam" id="PF01266"/>
    </source>
</evidence>
<dbReference type="Proteomes" id="UP000660262">
    <property type="component" value="Unassembled WGS sequence"/>
</dbReference>
<sequence>MPASALPTCAPPPPQTSYDVIVIGGGVVGACAAWRLASRSASVLLLEQHDTLHRKGSSHGESRIVRPTYPEEHYTRMMKTSYELWGQAQTEAGTSVFRRTGGLDMGPRGSKDMDAIISSAKAVGVDVDVYHDAKALARRCPGVVLPNEYVAVVNGDAGYVHATKAVAMFHTLAGSKGAVIRDRCRVERVAPVAAPTSGVEVVYSFVDSEAAGPLTNVVRARCVCVCAGAWSGEMLRDVDEGGLLETARWAKAGRNTERVDKLASLPLPLTPIHTSVTYWQLRDNTPRELYSSGSLPVFICYDTKYSNERTPQCYGIYGFPCSEVDMPGCVKACLHSGPPITPAGGMSLNSHLNARRDPIAHEPSVRQVQPFLRSVMPGLNADAPVHSEGCIYTMTPDHDFIVDTLLEERANAASPPSTLVAVAAGFSGHGFKLAPYVGERLADLCMGGDAAAKAREELNVLRMDRFAKARL</sequence>
<evidence type="ECO:0000256" key="4">
    <source>
        <dbReference type="ARBA" id="ARBA00022827"/>
    </source>
</evidence>
<keyword evidence="8" id="KW-1185">Reference proteome</keyword>
<dbReference type="SUPFAM" id="SSF54373">
    <property type="entry name" value="FAD-linked reductases, C-terminal domain"/>
    <property type="match status" value="1"/>
</dbReference>
<keyword evidence="3" id="KW-0285">Flavoprotein</keyword>
<dbReference type="GO" id="GO:0050660">
    <property type="term" value="F:flavin adenine dinucleotide binding"/>
    <property type="evidence" value="ECO:0007669"/>
    <property type="project" value="InterPro"/>
</dbReference>
<reference evidence="7" key="1">
    <citation type="submission" date="2020-10" db="EMBL/GenBank/DDBJ databases">
        <title>Unveiling of a novel bifunctional photoreceptor, Dualchrome1, isolated from a cosmopolitan green alga.</title>
        <authorList>
            <person name="Suzuki S."/>
            <person name="Kawachi M."/>
        </authorList>
    </citation>
    <scope>NUCLEOTIDE SEQUENCE</scope>
    <source>
        <strain evidence="7">NIES 2893</strain>
    </source>
</reference>
<evidence type="ECO:0000256" key="2">
    <source>
        <dbReference type="ARBA" id="ARBA00010989"/>
    </source>
</evidence>
<gene>
    <name evidence="7" type="ORF">PPROV_000262200</name>
</gene>
<dbReference type="Gene3D" id="3.30.9.10">
    <property type="entry name" value="D-Amino Acid Oxidase, subunit A, domain 2"/>
    <property type="match status" value="1"/>
</dbReference>
<organism evidence="7 8">
    <name type="scientific">Pycnococcus provasolii</name>
    <dbReference type="NCBI Taxonomy" id="41880"/>
    <lineage>
        <taxon>Eukaryota</taxon>
        <taxon>Viridiplantae</taxon>
        <taxon>Chlorophyta</taxon>
        <taxon>Pseudoscourfieldiophyceae</taxon>
        <taxon>Pseudoscourfieldiales</taxon>
        <taxon>Pycnococcaceae</taxon>
        <taxon>Pycnococcus</taxon>
    </lineage>
</organism>
<comment type="cofactor">
    <cofactor evidence="1">
        <name>FAD</name>
        <dbReference type="ChEBI" id="CHEBI:57692"/>
    </cofactor>
</comment>
<dbReference type="InterPro" id="IPR045170">
    <property type="entry name" value="MTOX"/>
</dbReference>
<evidence type="ECO:0000256" key="5">
    <source>
        <dbReference type="ARBA" id="ARBA00023002"/>
    </source>
</evidence>
<dbReference type="GO" id="GO:0008115">
    <property type="term" value="F:sarcosine oxidase activity"/>
    <property type="evidence" value="ECO:0007669"/>
    <property type="project" value="TreeGrafter"/>
</dbReference>
<comment type="similarity">
    <text evidence="2">Belongs to the MSOX/MTOX family.</text>
</comment>
<dbReference type="PANTHER" id="PTHR10961:SF7">
    <property type="entry name" value="FAD DEPENDENT OXIDOREDUCTASE DOMAIN-CONTAINING PROTEIN"/>
    <property type="match status" value="1"/>
</dbReference>
<dbReference type="PANTHER" id="PTHR10961">
    <property type="entry name" value="PEROXISOMAL SARCOSINE OXIDASE"/>
    <property type="match status" value="1"/>
</dbReference>
<dbReference type="Gene3D" id="3.50.50.60">
    <property type="entry name" value="FAD/NAD(P)-binding domain"/>
    <property type="match status" value="1"/>
</dbReference>
<dbReference type="SUPFAM" id="SSF51905">
    <property type="entry name" value="FAD/NAD(P)-binding domain"/>
    <property type="match status" value="1"/>
</dbReference>
<evidence type="ECO:0000256" key="1">
    <source>
        <dbReference type="ARBA" id="ARBA00001974"/>
    </source>
</evidence>
<feature type="domain" description="FAD dependent oxidoreductase" evidence="6">
    <location>
        <begin position="19"/>
        <end position="238"/>
    </location>
</feature>
<keyword evidence="4" id="KW-0274">FAD</keyword>
<accession>A0A830HAW0</accession>
<name>A0A830HAW0_9CHLO</name>
<keyword evidence="5" id="KW-0560">Oxidoreductase</keyword>
<proteinExistence type="inferred from homology"/>
<dbReference type="EMBL" id="BNJQ01000006">
    <property type="protein sequence ID" value="GHP03868.1"/>
    <property type="molecule type" value="Genomic_DNA"/>
</dbReference>
<comment type="caution">
    <text evidence="7">The sequence shown here is derived from an EMBL/GenBank/DDBJ whole genome shotgun (WGS) entry which is preliminary data.</text>
</comment>